<feature type="non-terminal residue" evidence="2">
    <location>
        <position position="205"/>
    </location>
</feature>
<accession>A0A9W8JJW0</accession>
<dbReference type="Proteomes" id="UP001140091">
    <property type="component" value="Unassembled WGS sequence"/>
</dbReference>
<feature type="compositionally biased region" description="Polar residues" evidence="1">
    <location>
        <begin position="20"/>
        <end position="38"/>
    </location>
</feature>
<gene>
    <name evidence="2" type="ORF">H1R20_g1307</name>
</gene>
<evidence type="ECO:0000313" key="3">
    <source>
        <dbReference type="Proteomes" id="UP001140091"/>
    </source>
</evidence>
<keyword evidence="3" id="KW-1185">Reference proteome</keyword>
<feature type="compositionally biased region" description="Acidic residues" evidence="1">
    <location>
        <begin position="173"/>
        <end position="190"/>
    </location>
</feature>
<evidence type="ECO:0000313" key="2">
    <source>
        <dbReference type="EMBL" id="KAJ2935787.1"/>
    </source>
</evidence>
<protein>
    <submittedName>
        <fullName evidence="2">Uncharacterized protein</fullName>
    </submittedName>
</protein>
<feature type="region of interest" description="Disordered" evidence="1">
    <location>
        <begin position="162"/>
        <end position="205"/>
    </location>
</feature>
<evidence type="ECO:0000256" key="1">
    <source>
        <dbReference type="SAM" id="MobiDB-lite"/>
    </source>
</evidence>
<feature type="region of interest" description="Disordered" evidence="1">
    <location>
        <begin position="1"/>
        <end position="41"/>
    </location>
</feature>
<sequence length="205" mass="22059">MTGPSRPTAARQYSPLPGASSPSGYRSRNTQVNNSPLRGNNIAWAVPTHGPLDQCEVARDGSPRGLPQPQPLFGVLEAQVAHNNIIPLMSFPTIRGQLVYTVDNDGFITWEEPPVGDGAQPTGPVIYRRPTVPEMTRVPRSAMASAQIPQLSLPFPVPQQAKGFVSHSGVFPDESEDEEESESDGDEAEDDKSHFGGANHGTLRP</sequence>
<dbReference type="EMBL" id="JANBPK010000325">
    <property type="protein sequence ID" value="KAJ2935787.1"/>
    <property type="molecule type" value="Genomic_DNA"/>
</dbReference>
<dbReference type="AlphaFoldDB" id="A0A9W8JJW0"/>
<reference evidence="2" key="1">
    <citation type="submission" date="2022-06" db="EMBL/GenBank/DDBJ databases">
        <title>Genome Sequence of Candolleomyces eurysporus.</title>
        <authorList>
            <person name="Buettner E."/>
        </authorList>
    </citation>
    <scope>NUCLEOTIDE SEQUENCE</scope>
    <source>
        <strain evidence="2">VTCC 930004</strain>
    </source>
</reference>
<name>A0A9W8JJW0_9AGAR</name>
<organism evidence="2 3">
    <name type="scientific">Candolleomyces eurysporus</name>
    <dbReference type="NCBI Taxonomy" id="2828524"/>
    <lineage>
        <taxon>Eukaryota</taxon>
        <taxon>Fungi</taxon>
        <taxon>Dikarya</taxon>
        <taxon>Basidiomycota</taxon>
        <taxon>Agaricomycotina</taxon>
        <taxon>Agaricomycetes</taxon>
        <taxon>Agaricomycetidae</taxon>
        <taxon>Agaricales</taxon>
        <taxon>Agaricineae</taxon>
        <taxon>Psathyrellaceae</taxon>
        <taxon>Candolleomyces</taxon>
    </lineage>
</organism>
<comment type="caution">
    <text evidence="2">The sequence shown here is derived from an EMBL/GenBank/DDBJ whole genome shotgun (WGS) entry which is preliminary data.</text>
</comment>
<proteinExistence type="predicted"/>